<dbReference type="InterPro" id="IPR036879">
    <property type="entry name" value="TF_MADSbox_sf"/>
</dbReference>
<reference evidence="9 10" key="1">
    <citation type="submission" date="2019-07" db="EMBL/GenBank/DDBJ databases">
        <title>WGS assembly of Gossypium tomentosum.</title>
        <authorList>
            <person name="Chen Z.J."/>
            <person name="Sreedasyam A."/>
            <person name="Ando A."/>
            <person name="Song Q."/>
            <person name="De L."/>
            <person name="Hulse-Kemp A."/>
            <person name="Ding M."/>
            <person name="Ye W."/>
            <person name="Kirkbride R."/>
            <person name="Jenkins J."/>
            <person name="Plott C."/>
            <person name="Lovell J."/>
            <person name="Lin Y.-M."/>
            <person name="Vaughn R."/>
            <person name="Liu B."/>
            <person name="Li W."/>
            <person name="Simpson S."/>
            <person name="Scheffler B."/>
            <person name="Saski C."/>
            <person name="Grover C."/>
            <person name="Hu G."/>
            <person name="Conover J."/>
            <person name="Carlson J."/>
            <person name="Shu S."/>
            <person name="Boston L."/>
            <person name="Williams M."/>
            <person name="Peterson D."/>
            <person name="Mcgee K."/>
            <person name="Jones D."/>
            <person name="Wendel J."/>
            <person name="Stelly D."/>
            <person name="Grimwood J."/>
            <person name="Schmutz J."/>
        </authorList>
    </citation>
    <scope>NUCLEOTIDE SEQUENCE [LARGE SCALE GENOMIC DNA]</scope>
    <source>
        <strain evidence="9">7179.01</strain>
    </source>
</reference>
<evidence type="ECO:0000313" key="9">
    <source>
        <dbReference type="EMBL" id="TYI37471.1"/>
    </source>
</evidence>
<proteinExistence type="predicted"/>
<dbReference type="PROSITE" id="PS00350">
    <property type="entry name" value="MADS_BOX_1"/>
    <property type="match status" value="1"/>
</dbReference>
<dbReference type="GO" id="GO:0003700">
    <property type="term" value="F:DNA-binding transcription factor activity"/>
    <property type="evidence" value="ECO:0007669"/>
    <property type="project" value="InterPro"/>
</dbReference>
<evidence type="ECO:0000256" key="5">
    <source>
        <dbReference type="ARBA" id="ARBA00023242"/>
    </source>
</evidence>
<evidence type="ECO:0000256" key="6">
    <source>
        <dbReference type="SAM" id="MobiDB-lite"/>
    </source>
</evidence>
<dbReference type="InterPro" id="IPR033896">
    <property type="entry name" value="MEF2-like_N"/>
</dbReference>
<dbReference type="Pfam" id="PF01486">
    <property type="entry name" value="K-box"/>
    <property type="match status" value="1"/>
</dbReference>
<dbReference type="EMBL" id="CM017612">
    <property type="protein sequence ID" value="TYI37471.1"/>
    <property type="molecule type" value="Genomic_DNA"/>
</dbReference>
<dbReference type="GO" id="GO:0046983">
    <property type="term" value="F:protein dimerization activity"/>
    <property type="evidence" value="ECO:0007669"/>
    <property type="project" value="InterPro"/>
</dbReference>
<dbReference type="InterPro" id="IPR050142">
    <property type="entry name" value="MADS-box/MEF2_TF"/>
</dbReference>
<dbReference type="GO" id="GO:0000977">
    <property type="term" value="F:RNA polymerase II transcription regulatory region sequence-specific DNA binding"/>
    <property type="evidence" value="ECO:0007669"/>
    <property type="project" value="InterPro"/>
</dbReference>
<dbReference type="AlphaFoldDB" id="A0A5D2R9E7"/>
<dbReference type="PRINTS" id="PR00404">
    <property type="entry name" value="MADSDOMAIN"/>
</dbReference>
<dbReference type="GO" id="GO:0005634">
    <property type="term" value="C:nucleus"/>
    <property type="evidence" value="ECO:0007669"/>
    <property type="project" value="UniProtKB-SubCell"/>
</dbReference>
<feature type="domain" description="K-box" evidence="8">
    <location>
        <begin position="87"/>
        <end position="177"/>
    </location>
</feature>
<evidence type="ECO:0000259" key="8">
    <source>
        <dbReference type="PROSITE" id="PS51297"/>
    </source>
</evidence>
<keyword evidence="10" id="KW-1185">Reference proteome</keyword>
<evidence type="ECO:0000256" key="3">
    <source>
        <dbReference type="ARBA" id="ARBA00023125"/>
    </source>
</evidence>
<dbReference type="SMART" id="SM00432">
    <property type="entry name" value="MADS"/>
    <property type="match status" value="1"/>
</dbReference>
<dbReference type="PANTHER" id="PTHR48019">
    <property type="entry name" value="SERUM RESPONSE FACTOR HOMOLOG"/>
    <property type="match status" value="1"/>
</dbReference>
<evidence type="ECO:0000256" key="2">
    <source>
        <dbReference type="ARBA" id="ARBA00023015"/>
    </source>
</evidence>
<protein>
    <recommendedName>
        <fullName evidence="11">MADS-box transcription factor 23-like</fullName>
    </recommendedName>
</protein>
<evidence type="ECO:0000256" key="4">
    <source>
        <dbReference type="ARBA" id="ARBA00023163"/>
    </source>
</evidence>
<dbReference type="Pfam" id="PF00319">
    <property type="entry name" value="SRF-TF"/>
    <property type="match status" value="1"/>
</dbReference>
<evidence type="ECO:0000256" key="1">
    <source>
        <dbReference type="ARBA" id="ARBA00004123"/>
    </source>
</evidence>
<gene>
    <name evidence="9" type="ORF">ES332_A03G213500v1</name>
</gene>
<sequence length="240" mass="27835">MGRGKLVIRRIDNSTSRQVTFSKRRNGLLKKARELSILCDAEVGLIIFSSTGKLYDYASTSSMRSVIERYNRTKEEHHHQMNPASEVKFWQREVASLRQQLQYLQEYHRQLMGEELSGLSINDLQNLENQLEMSLKGVRMKKDQILTDEVKELNNKGHLIHQENLELHKKLDLMCQENTELQKKVYGTRQANEASRSSPPNYTFNNGYDLHAPVHLQLSQPLPQKNDAPEKPMKLGLQLH</sequence>
<keyword evidence="4" id="KW-0804">Transcription</keyword>
<dbReference type="FunFam" id="3.40.1810.10:FF:000003">
    <property type="entry name" value="MADS-box transcription factor MADS-MC"/>
    <property type="match status" value="1"/>
</dbReference>
<evidence type="ECO:0008006" key="11">
    <source>
        <dbReference type="Google" id="ProtNLM"/>
    </source>
</evidence>
<dbReference type="InterPro" id="IPR002100">
    <property type="entry name" value="TF_MADSbox"/>
</dbReference>
<keyword evidence="2" id="KW-0805">Transcription regulation</keyword>
<name>A0A5D2R9E7_GOSTO</name>
<dbReference type="PROSITE" id="PS50066">
    <property type="entry name" value="MADS_BOX_2"/>
    <property type="match status" value="1"/>
</dbReference>
<dbReference type="SUPFAM" id="SSF55455">
    <property type="entry name" value="SRF-like"/>
    <property type="match status" value="1"/>
</dbReference>
<dbReference type="InterPro" id="IPR002487">
    <property type="entry name" value="TF_Kbox"/>
</dbReference>
<keyword evidence="3" id="KW-0238">DNA-binding</keyword>
<dbReference type="PROSITE" id="PS51297">
    <property type="entry name" value="K_BOX"/>
    <property type="match status" value="1"/>
</dbReference>
<evidence type="ECO:0000313" key="10">
    <source>
        <dbReference type="Proteomes" id="UP000322667"/>
    </source>
</evidence>
<evidence type="ECO:0000259" key="7">
    <source>
        <dbReference type="PROSITE" id="PS50066"/>
    </source>
</evidence>
<organism evidence="9 10">
    <name type="scientific">Gossypium tomentosum</name>
    <name type="common">Hawaiian cotton</name>
    <name type="synonym">Gossypium sandvicense</name>
    <dbReference type="NCBI Taxonomy" id="34277"/>
    <lineage>
        <taxon>Eukaryota</taxon>
        <taxon>Viridiplantae</taxon>
        <taxon>Streptophyta</taxon>
        <taxon>Embryophyta</taxon>
        <taxon>Tracheophyta</taxon>
        <taxon>Spermatophyta</taxon>
        <taxon>Magnoliopsida</taxon>
        <taxon>eudicotyledons</taxon>
        <taxon>Gunneridae</taxon>
        <taxon>Pentapetalae</taxon>
        <taxon>rosids</taxon>
        <taxon>malvids</taxon>
        <taxon>Malvales</taxon>
        <taxon>Malvaceae</taxon>
        <taxon>Malvoideae</taxon>
        <taxon>Gossypium</taxon>
    </lineage>
</organism>
<accession>A0A5D2R9E7</accession>
<comment type="subcellular location">
    <subcellularLocation>
        <location evidence="1">Nucleus</location>
    </subcellularLocation>
</comment>
<feature type="compositionally biased region" description="Polar residues" evidence="6">
    <location>
        <begin position="189"/>
        <end position="206"/>
    </location>
</feature>
<dbReference type="GO" id="GO:0045944">
    <property type="term" value="P:positive regulation of transcription by RNA polymerase II"/>
    <property type="evidence" value="ECO:0007669"/>
    <property type="project" value="InterPro"/>
</dbReference>
<feature type="region of interest" description="Disordered" evidence="6">
    <location>
        <begin position="221"/>
        <end position="240"/>
    </location>
</feature>
<keyword evidence="5" id="KW-0539">Nucleus</keyword>
<feature type="domain" description="MADS-box" evidence="7">
    <location>
        <begin position="1"/>
        <end position="61"/>
    </location>
</feature>
<dbReference type="Gene3D" id="3.40.1810.10">
    <property type="entry name" value="Transcription factor, MADS-box"/>
    <property type="match status" value="1"/>
</dbReference>
<feature type="region of interest" description="Disordered" evidence="6">
    <location>
        <begin position="187"/>
        <end position="208"/>
    </location>
</feature>
<dbReference type="CDD" id="cd00265">
    <property type="entry name" value="MADS_MEF2_like"/>
    <property type="match status" value="1"/>
</dbReference>
<dbReference type="Proteomes" id="UP000322667">
    <property type="component" value="Chromosome A03"/>
</dbReference>